<evidence type="ECO:0000313" key="3">
    <source>
        <dbReference type="Proteomes" id="UP000620139"/>
    </source>
</evidence>
<feature type="signal peptide" evidence="1">
    <location>
        <begin position="1"/>
        <end position="25"/>
    </location>
</feature>
<organism evidence="2 3">
    <name type="scientific">Inhella gelatinilytica</name>
    <dbReference type="NCBI Taxonomy" id="2795030"/>
    <lineage>
        <taxon>Bacteria</taxon>
        <taxon>Pseudomonadati</taxon>
        <taxon>Pseudomonadota</taxon>
        <taxon>Betaproteobacteria</taxon>
        <taxon>Burkholderiales</taxon>
        <taxon>Sphaerotilaceae</taxon>
        <taxon>Inhella</taxon>
    </lineage>
</organism>
<keyword evidence="3" id="KW-1185">Reference proteome</keyword>
<protein>
    <submittedName>
        <fullName evidence="2">Uncharacterized protein</fullName>
    </submittedName>
</protein>
<gene>
    <name evidence="2" type="ORF">I7X43_10550</name>
</gene>
<comment type="caution">
    <text evidence="2">The sequence shown here is derived from an EMBL/GenBank/DDBJ whole genome shotgun (WGS) entry which is preliminary data.</text>
</comment>
<dbReference type="EMBL" id="JAEDAL010000004">
    <property type="protein sequence ID" value="MBH9553287.1"/>
    <property type="molecule type" value="Genomic_DNA"/>
</dbReference>
<reference evidence="2" key="1">
    <citation type="submission" date="2020-12" db="EMBL/GenBank/DDBJ databases">
        <title>The genome sequence of Inhella sp. 4Y17.</title>
        <authorList>
            <person name="Liu Y."/>
        </authorList>
    </citation>
    <scope>NUCLEOTIDE SEQUENCE</scope>
    <source>
        <strain evidence="2">4Y10</strain>
    </source>
</reference>
<keyword evidence="1" id="KW-0732">Signal</keyword>
<evidence type="ECO:0000313" key="2">
    <source>
        <dbReference type="EMBL" id="MBH9553287.1"/>
    </source>
</evidence>
<dbReference type="RefSeq" id="WP_198100890.1">
    <property type="nucleotide sequence ID" value="NZ_JAEDAL010000004.1"/>
</dbReference>
<dbReference type="Proteomes" id="UP000620139">
    <property type="component" value="Unassembled WGS sequence"/>
</dbReference>
<proteinExistence type="predicted"/>
<dbReference type="PROSITE" id="PS51257">
    <property type="entry name" value="PROKAR_LIPOPROTEIN"/>
    <property type="match status" value="1"/>
</dbReference>
<dbReference type="AlphaFoldDB" id="A0A931IWP5"/>
<evidence type="ECO:0000256" key="1">
    <source>
        <dbReference type="SAM" id="SignalP"/>
    </source>
</evidence>
<accession>A0A931IWP5</accession>
<name>A0A931IWP5_9BURK</name>
<sequence>MIGRVRLLMCWVGIGLACLCTPVEAGGPYSGPEPLAIPFGAGQAKLDARVVEVLDQLAIRAQHCAKEGELVFQVRHMPGADPKLLLRREAAIRARLDALGLSVKMERLQFSIPTGSGAVSVDPDEEALPPAPPPPPWYLEGAVRAGEDDFCFEGQDTFAWTERNPRLLAWVRALEQSLRQKAAKAPSFWQLITPSVRRAFLSPSLAREAYALSLAGRPDARGVFWWLVDQDAVALPPAQRLEWVRYLWQAGADEDLSELSRRLAIPGISLDDRVVRAPILMEANLPWPVIERRLMEEGLMRRAGEVLRPTFGQRDSRLIMTESMIRRPQWAAWARLTRAAGAARACFLSDAISLTQPDRVPESDAHLASAAFANLYVWVAGPAGRFEVEPPHGVCNPTADLLRIATGCNSRGTAYPEFASRWLEAGLILDERTIAVAISPGGLDGDGRCRLQYTPGQRFPYRLYKP</sequence>
<feature type="chain" id="PRO_5036815923" evidence="1">
    <location>
        <begin position="26"/>
        <end position="466"/>
    </location>
</feature>